<dbReference type="GO" id="GO:0043248">
    <property type="term" value="P:proteasome assembly"/>
    <property type="evidence" value="ECO:0007669"/>
    <property type="project" value="InterPro"/>
</dbReference>
<evidence type="ECO:0000313" key="2">
    <source>
        <dbReference type="Proteomes" id="UP000816034"/>
    </source>
</evidence>
<dbReference type="InterPro" id="IPR019538">
    <property type="entry name" value="PSMD5"/>
</dbReference>
<comment type="caution">
    <text evidence="1">The sequence shown here is derived from an EMBL/GenBank/DDBJ whole genome shotgun (WGS) entry which is preliminary data.</text>
</comment>
<dbReference type="AlphaFoldDB" id="A0AA88KP66"/>
<proteinExistence type="predicted"/>
<dbReference type="PANTHER" id="PTHR13554">
    <property type="entry name" value="26S PROTEASOME NON-ATPASE REGULATORY SUBUNIT 5-RELATED"/>
    <property type="match status" value="1"/>
</dbReference>
<organism evidence="1 2">
    <name type="scientific">Naegleria lovaniensis</name>
    <name type="common">Amoeba</name>
    <dbReference type="NCBI Taxonomy" id="51637"/>
    <lineage>
        <taxon>Eukaryota</taxon>
        <taxon>Discoba</taxon>
        <taxon>Heterolobosea</taxon>
        <taxon>Tetramitia</taxon>
        <taxon>Eutetramitia</taxon>
        <taxon>Vahlkampfiidae</taxon>
        <taxon>Naegleria</taxon>
    </lineage>
</organism>
<evidence type="ECO:0000313" key="1">
    <source>
        <dbReference type="EMBL" id="KAG2388331.1"/>
    </source>
</evidence>
<dbReference type="InterPro" id="IPR016024">
    <property type="entry name" value="ARM-type_fold"/>
</dbReference>
<evidence type="ECO:0008006" key="3">
    <source>
        <dbReference type="Google" id="ProtNLM"/>
    </source>
</evidence>
<keyword evidence="2" id="KW-1185">Reference proteome</keyword>
<dbReference type="EMBL" id="PYSW02000010">
    <property type="protein sequence ID" value="KAG2388331.1"/>
    <property type="molecule type" value="Genomic_DNA"/>
</dbReference>
<protein>
    <recommendedName>
        <fullName evidence="3">26S proteasome non-ATPase regulatory subunit 5</fullName>
    </recommendedName>
</protein>
<dbReference type="PANTHER" id="PTHR13554:SF10">
    <property type="entry name" value="26S PROTEASOME NON-ATPASE REGULATORY SUBUNIT 5"/>
    <property type="match status" value="1"/>
</dbReference>
<reference evidence="1 2" key="1">
    <citation type="journal article" date="2018" name="BMC Genomics">
        <title>The genome of Naegleria lovaniensis, the basis for a comparative approach to unravel pathogenicity factors of the human pathogenic amoeba N. fowleri.</title>
        <authorList>
            <person name="Liechti N."/>
            <person name="Schurch N."/>
            <person name="Bruggmann R."/>
            <person name="Wittwer M."/>
        </authorList>
    </citation>
    <scope>NUCLEOTIDE SEQUENCE [LARGE SCALE GENOMIC DNA]</scope>
    <source>
        <strain evidence="1 2">ATCC 30569</strain>
    </source>
</reference>
<dbReference type="GeneID" id="68092957"/>
<dbReference type="Pfam" id="PF10508">
    <property type="entry name" value="Proteasom_PSMB"/>
    <property type="match status" value="1"/>
</dbReference>
<sequence length="536" mass="60959">MAIDLAQIKTWIESGKKASIIKALESLQAYMLQQSDHFVAKERVREISQQIPIHSFLPCFDTKSLEQLQLAVSVFGKILDEVDIDSALRNDSMVLQFLDLGYKHPFEIVRRLTINQLAKCSSDTLLSRPDLFCTILYCGMIDSEISVQKISRQIILTVASQPEGIKKLFEEYRSYLIGPLIQYLTHEKKDDIIKFRVHDLMASLSSISIEAFEVIEKNDIFKLFAEDLARSKDDILSLLNLLEIFKHYCVSSYNKLGAVSLKKYGSFDLLMKILTENQNDPLTYSFILNLIADLSDASEDLFDASLPNSVIEKIFHEDLSNTHVKESQIVAISVIGALCKSSLKNLQQILLSNHERCAQFLVFFVESINDQIAQTFYHSLGSILESKRIDDESAEKLVSILESILKKRTEPTITQPSASFIMNYAMYNLKPPFPDIRCAVYHLLKGLGSRFNIVKDHINVYPAFFDYITNRTTEPNKETKEWKYSVVEALHNTLHGHPHGSVIDSKHMIDLKTYIIRGAYVGDKVEAQVAVQSEVL</sequence>
<gene>
    <name evidence="1" type="ORF">C9374_000495</name>
</gene>
<dbReference type="GO" id="GO:0005829">
    <property type="term" value="C:cytosol"/>
    <property type="evidence" value="ECO:0007669"/>
    <property type="project" value="TreeGrafter"/>
</dbReference>
<dbReference type="RefSeq" id="XP_044552323.1">
    <property type="nucleotide sequence ID" value="XM_044694645.1"/>
</dbReference>
<dbReference type="SUPFAM" id="SSF48371">
    <property type="entry name" value="ARM repeat"/>
    <property type="match status" value="1"/>
</dbReference>
<dbReference type="Proteomes" id="UP000816034">
    <property type="component" value="Unassembled WGS sequence"/>
</dbReference>
<name>A0AA88KP66_NAELO</name>
<accession>A0AA88KP66</accession>